<keyword evidence="1" id="KW-0472">Membrane</keyword>
<protein>
    <submittedName>
        <fullName evidence="2">(rape) hypothetical protein</fullName>
    </submittedName>
</protein>
<dbReference type="EMBL" id="HG994373">
    <property type="protein sequence ID" value="CAF1791892.1"/>
    <property type="molecule type" value="Genomic_DNA"/>
</dbReference>
<name>A0A816J402_BRANA</name>
<dbReference type="AlphaFoldDB" id="A0A816J402"/>
<reference evidence="2" key="1">
    <citation type="submission" date="2021-01" db="EMBL/GenBank/DDBJ databases">
        <authorList>
            <consortium name="Genoscope - CEA"/>
            <person name="William W."/>
        </authorList>
    </citation>
    <scope>NUCLEOTIDE SEQUENCE</scope>
</reference>
<sequence length="48" mass="5780">VCCFKTVPGVIWFIWYSKPLLICLFQTFSLVMFLEGYWAKNSRRVIKF</sequence>
<keyword evidence="1" id="KW-1133">Transmembrane helix</keyword>
<accession>A0A816J402</accession>
<gene>
    <name evidence="2" type="ORF">DARMORV10_C09P73090.1</name>
</gene>
<proteinExistence type="predicted"/>
<evidence type="ECO:0000313" key="2">
    <source>
        <dbReference type="EMBL" id="CAF1791892.1"/>
    </source>
</evidence>
<evidence type="ECO:0000256" key="1">
    <source>
        <dbReference type="SAM" id="Phobius"/>
    </source>
</evidence>
<feature type="non-terminal residue" evidence="2">
    <location>
        <position position="1"/>
    </location>
</feature>
<organism evidence="2">
    <name type="scientific">Brassica napus</name>
    <name type="common">Rape</name>
    <dbReference type="NCBI Taxonomy" id="3708"/>
    <lineage>
        <taxon>Eukaryota</taxon>
        <taxon>Viridiplantae</taxon>
        <taxon>Streptophyta</taxon>
        <taxon>Embryophyta</taxon>
        <taxon>Tracheophyta</taxon>
        <taxon>Spermatophyta</taxon>
        <taxon>Magnoliopsida</taxon>
        <taxon>eudicotyledons</taxon>
        <taxon>Gunneridae</taxon>
        <taxon>Pentapetalae</taxon>
        <taxon>rosids</taxon>
        <taxon>malvids</taxon>
        <taxon>Brassicales</taxon>
        <taxon>Brassicaceae</taxon>
        <taxon>Brassiceae</taxon>
        <taxon>Brassica</taxon>
    </lineage>
</organism>
<feature type="transmembrane region" description="Helical" evidence="1">
    <location>
        <begin position="19"/>
        <end position="39"/>
    </location>
</feature>
<keyword evidence="1" id="KW-0812">Transmembrane</keyword>
<dbReference type="Proteomes" id="UP001295469">
    <property type="component" value="Chromosome C09"/>
</dbReference>